<keyword evidence="3" id="KW-1185">Reference proteome</keyword>
<dbReference type="Proteomes" id="UP001156441">
    <property type="component" value="Unassembled WGS sequence"/>
</dbReference>
<dbReference type="RefSeq" id="WP_260193675.1">
    <property type="nucleotide sequence ID" value="NZ_JAFFZE010000016.1"/>
</dbReference>
<evidence type="ECO:0000256" key="1">
    <source>
        <dbReference type="SAM" id="MobiDB-lite"/>
    </source>
</evidence>
<reference evidence="2 3" key="1">
    <citation type="submission" date="2021-02" db="EMBL/GenBank/DDBJ databases">
        <title>Actinophytocola xerophila sp. nov., isolated from soil of cotton cropping field.</title>
        <authorList>
            <person name="Huang R."/>
            <person name="Chen X."/>
            <person name="Ge X."/>
            <person name="Liu W."/>
        </authorList>
    </citation>
    <scope>NUCLEOTIDE SEQUENCE [LARGE SCALE GENOMIC DNA]</scope>
    <source>
        <strain evidence="2 3">S1-96</strain>
    </source>
</reference>
<organism evidence="2 3">
    <name type="scientific">Actinophytocola gossypii</name>
    <dbReference type="NCBI Taxonomy" id="2812003"/>
    <lineage>
        <taxon>Bacteria</taxon>
        <taxon>Bacillati</taxon>
        <taxon>Actinomycetota</taxon>
        <taxon>Actinomycetes</taxon>
        <taxon>Pseudonocardiales</taxon>
        <taxon>Pseudonocardiaceae</taxon>
    </lineage>
</organism>
<feature type="compositionally biased region" description="Basic and acidic residues" evidence="1">
    <location>
        <begin position="176"/>
        <end position="192"/>
    </location>
</feature>
<evidence type="ECO:0000313" key="3">
    <source>
        <dbReference type="Proteomes" id="UP001156441"/>
    </source>
</evidence>
<protein>
    <submittedName>
        <fullName evidence="2">DUF2993 domain-containing protein</fullName>
    </submittedName>
</protein>
<dbReference type="EMBL" id="JAFFZE010000016">
    <property type="protein sequence ID" value="MCT2585933.1"/>
    <property type="molecule type" value="Genomic_DNA"/>
</dbReference>
<name>A0ABT2JDV7_9PSEU</name>
<feature type="region of interest" description="Disordered" evidence="1">
    <location>
        <begin position="1"/>
        <end position="21"/>
    </location>
</feature>
<dbReference type="Pfam" id="PF11209">
    <property type="entry name" value="LmeA"/>
    <property type="match status" value="1"/>
</dbReference>
<accession>A0ABT2JDV7</accession>
<evidence type="ECO:0000313" key="2">
    <source>
        <dbReference type="EMBL" id="MCT2585933.1"/>
    </source>
</evidence>
<dbReference type="InterPro" id="IPR021373">
    <property type="entry name" value="DUF2993"/>
</dbReference>
<gene>
    <name evidence="2" type="ORF">JT362_22710</name>
</gene>
<feature type="region of interest" description="Disordered" evidence="1">
    <location>
        <begin position="168"/>
        <end position="199"/>
    </location>
</feature>
<sequence>MTMTDTGTTDPGKPRVKPKRRRRTRRLVIALAVLLGLLVVADFGAAAVFEYQVSKRAREQFDLTDDPSVKVHGFSFLAQAISGEYDNVAIDAKGVPVQDTLRDLEVHVDLRGVIAPLGDLVSGSLRGVEVREVEGQVRVKASDVNRAILENENPLISSIANVTIDPISEQDAQSDPEERTDSEQAAAERAEELENDDDTTAGARICATVDFSGEETDLCAFGLITLVDAKASFVPSRVELRNNVLGTSQFPEQLEGAILQALTITLDPGELPFTVTPTAVAVEPGVLSVKGKAWDVMLGG</sequence>
<proteinExistence type="predicted"/>
<feature type="compositionally biased region" description="Low complexity" evidence="1">
    <location>
        <begin position="1"/>
        <end position="11"/>
    </location>
</feature>
<comment type="caution">
    <text evidence="2">The sequence shown here is derived from an EMBL/GenBank/DDBJ whole genome shotgun (WGS) entry which is preliminary data.</text>
</comment>